<keyword evidence="2 4" id="KW-1133">Transmembrane helix</keyword>
<keyword evidence="6" id="KW-1185">Reference proteome</keyword>
<feature type="transmembrane region" description="Helical" evidence="4">
    <location>
        <begin position="227"/>
        <end position="249"/>
    </location>
</feature>
<feature type="transmembrane region" description="Helical" evidence="4">
    <location>
        <begin position="50"/>
        <end position="72"/>
    </location>
</feature>
<dbReference type="RefSeq" id="WP_188897288.1">
    <property type="nucleotide sequence ID" value="NZ_BMKS01000001.1"/>
</dbReference>
<evidence type="ECO:0000256" key="3">
    <source>
        <dbReference type="ARBA" id="ARBA00023136"/>
    </source>
</evidence>
<keyword evidence="1 4" id="KW-0812">Transmembrane</keyword>
<evidence type="ECO:0000313" key="5">
    <source>
        <dbReference type="EMBL" id="GGG16239.1"/>
    </source>
</evidence>
<accession>A0A8J3E9R4</accession>
<dbReference type="EMBL" id="BMKS01000001">
    <property type="protein sequence ID" value="GGG16239.1"/>
    <property type="molecule type" value="Genomic_DNA"/>
</dbReference>
<reference evidence="5 6" key="1">
    <citation type="journal article" date="2014" name="Int. J. Syst. Evol. Microbiol.">
        <title>Complete genome sequence of Corynebacterium casei LMG S-19264T (=DSM 44701T), isolated from a smear-ripened cheese.</title>
        <authorList>
            <consortium name="US DOE Joint Genome Institute (JGI-PGF)"/>
            <person name="Walter F."/>
            <person name="Albersmeier A."/>
            <person name="Kalinowski J."/>
            <person name="Ruckert C."/>
        </authorList>
    </citation>
    <scope>NUCLEOTIDE SEQUENCE [LARGE SCALE GENOMIC DNA]</scope>
    <source>
        <strain evidence="5 6">CGMCC 1.16330</strain>
    </source>
</reference>
<evidence type="ECO:0000313" key="6">
    <source>
        <dbReference type="Proteomes" id="UP000597507"/>
    </source>
</evidence>
<protein>
    <submittedName>
        <fullName evidence="5">MFS transporter</fullName>
    </submittedName>
</protein>
<dbReference type="InterPro" id="IPR036259">
    <property type="entry name" value="MFS_trans_sf"/>
</dbReference>
<gene>
    <name evidence="5" type="ORF">GCM10010964_00660</name>
</gene>
<name>A0A8J3E9R4_9PROT</name>
<comment type="caution">
    <text evidence="5">The sequence shown here is derived from an EMBL/GenBank/DDBJ whole genome shotgun (WGS) entry which is preliminary data.</text>
</comment>
<proteinExistence type="predicted"/>
<evidence type="ECO:0000256" key="1">
    <source>
        <dbReference type="ARBA" id="ARBA00022692"/>
    </source>
</evidence>
<keyword evidence="3 4" id="KW-0472">Membrane</keyword>
<feature type="transmembrane region" description="Helical" evidence="4">
    <location>
        <begin position="84"/>
        <end position="106"/>
    </location>
</feature>
<feature type="transmembrane region" description="Helical" evidence="4">
    <location>
        <begin position="315"/>
        <end position="336"/>
    </location>
</feature>
<dbReference type="Pfam" id="PF07690">
    <property type="entry name" value="MFS_1"/>
    <property type="match status" value="1"/>
</dbReference>
<feature type="transmembrane region" description="Helical" evidence="4">
    <location>
        <begin position="291"/>
        <end position="309"/>
    </location>
</feature>
<dbReference type="SUPFAM" id="SSF103473">
    <property type="entry name" value="MFS general substrate transporter"/>
    <property type="match status" value="1"/>
</dbReference>
<feature type="transmembrane region" description="Helical" evidence="4">
    <location>
        <begin position="382"/>
        <end position="402"/>
    </location>
</feature>
<dbReference type="Proteomes" id="UP000597507">
    <property type="component" value="Unassembled WGS sequence"/>
</dbReference>
<dbReference type="InterPro" id="IPR011701">
    <property type="entry name" value="MFS"/>
</dbReference>
<evidence type="ECO:0000256" key="4">
    <source>
        <dbReference type="SAM" id="Phobius"/>
    </source>
</evidence>
<evidence type="ECO:0000256" key="2">
    <source>
        <dbReference type="ARBA" id="ARBA00022989"/>
    </source>
</evidence>
<feature type="transmembrane region" description="Helical" evidence="4">
    <location>
        <begin position="175"/>
        <end position="193"/>
    </location>
</feature>
<sequence length="415" mass="41488">MSAPDAAARARGGSGRVALALGLAQTVAWACTYYLPAVLAAPVAEELGQPRAVVVGAFSAALLVAGFCAPRVGRAIEARGGRGVLVASSFVLAAGLALLGLLPGIAGWFAGWAVLGLGMAMGLYDPAFATLGRLYGREARRPITQVTLIAGFASTVGWPVSTALLPLLGWRGTCLAYAAAQLLLVLPLYLLLVPAAPPLPPPDAAAPADRPPAPPEPAGAAWMRRAVLMLAAFFTLRAVVGAVMAVHLIALLEGIGLGLAAAVAVASLVGPSQVAGRVLEFAFGPRAHPLTVARLGALALPLGVAVLLVPGPLAIGAAAVAFAVFHGVSNGLLTISRGAVPLALFGPRGYATLLGQLAMPVLIAQAVAPTLAAPAVEALPAAWTFALCGALGVAALLCLMPLRPAPPAAPPLRPG</sequence>
<feature type="transmembrane region" description="Helical" evidence="4">
    <location>
        <begin position="357"/>
        <end position="376"/>
    </location>
</feature>
<dbReference type="GO" id="GO:0022857">
    <property type="term" value="F:transmembrane transporter activity"/>
    <property type="evidence" value="ECO:0007669"/>
    <property type="project" value="InterPro"/>
</dbReference>
<organism evidence="5 6">
    <name type="scientific">Caldovatus sediminis</name>
    <dbReference type="NCBI Taxonomy" id="2041189"/>
    <lineage>
        <taxon>Bacteria</taxon>
        <taxon>Pseudomonadati</taxon>
        <taxon>Pseudomonadota</taxon>
        <taxon>Alphaproteobacteria</taxon>
        <taxon>Acetobacterales</taxon>
        <taxon>Roseomonadaceae</taxon>
        <taxon>Caldovatus</taxon>
    </lineage>
</organism>
<dbReference type="Gene3D" id="1.20.1250.20">
    <property type="entry name" value="MFS general substrate transporter like domains"/>
    <property type="match status" value="1"/>
</dbReference>
<feature type="transmembrane region" description="Helical" evidence="4">
    <location>
        <begin position="255"/>
        <end position="279"/>
    </location>
</feature>
<feature type="transmembrane region" description="Helical" evidence="4">
    <location>
        <begin position="146"/>
        <end position="169"/>
    </location>
</feature>
<dbReference type="AlphaFoldDB" id="A0A8J3E9R4"/>